<dbReference type="Pfam" id="PF05345">
    <property type="entry name" value="He_PIG"/>
    <property type="match status" value="1"/>
</dbReference>
<organism evidence="2 3">
    <name type="scientific">Mycoplana ramosa</name>
    <name type="common">Mycoplana bullata</name>
    <dbReference type="NCBI Taxonomy" id="40837"/>
    <lineage>
        <taxon>Bacteria</taxon>
        <taxon>Pseudomonadati</taxon>
        <taxon>Pseudomonadota</taxon>
        <taxon>Alphaproteobacteria</taxon>
        <taxon>Hyphomicrobiales</taxon>
        <taxon>Rhizobiaceae</taxon>
        <taxon>Mycoplana</taxon>
    </lineage>
</organism>
<reference evidence="3" key="1">
    <citation type="journal article" date="2019" name="Int. J. Syst. Evol. Microbiol.">
        <title>The Global Catalogue of Microorganisms (GCM) 10K type strain sequencing project: providing services to taxonomists for standard genome sequencing and annotation.</title>
        <authorList>
            <consortium name="The Broad Institute Genomics Platform"/>
            <consortium name="The Broad Institute Genome Sequencing Center for Infectious Disease"/>
            <person name="Wu L."/>
            <person name="Ma J."/>
        </authorList>
    </citation>
    <scope>NUCLEOTIDE SEQUENCE [LARGE SCALE GENOMIC DNA]</scope>
    <source>
        <strain evidence="3">CCUG 55609</strain>
    </source>
</reference>
<dbReference type="RefSeq" id="WP_374838951.1">
    <property type="nucleotide sequence ID" value="NZ_JBHEEW010000008.1"/>
</dbReference>
<comment type="caution">
    <text evidence="2">The sequence shown here is derived from an EMBL/GenBank/DDBJ whole genome shotgun (WGS) entry which is preliminary data.</text>
</comment>
<keyword evidence="3" id="KW-1185">Reference proteome</keyword>
<dbReference type="InterPro" id="IPR015919">
    <property type="entry name" value="Cadherin-like_sf"/>
</dbReference>
<sequence length="127" mass="13201">MNHAFLIPMLLGLVVAVPVHADTISPALTWDGGSDLPHWTDSVPPPAAFSLSIAGKAAVTVGTALDLHPVIHPIVTGRQPPSVTYLLFGRLPPGATFDAATGRIGGRVVEPGSHQVWVSATDSTGRR</sequence>
<dbReference type="Gene3D" id="2.60.40.10">
    <property type="entry name" value="Immunoglobulins"/>
    <property type="match status" value="1"/>
</dbReference>
<protein>
    <submittedName>
        <fullName evidence="2">Ig domain-containing protein</fullName>
    </submittedName>
</protein>
<evidence type="ECO:0000313" key="2">
    <source>
        <dbReference type="EMBL" id="MFD1328732.1"/>
    </source>
</evidence>
<keyword evidence="1" id="KW-0732">Signal</keyword>
<feature type="signal peptide" evidence="1">
    <location>
        <begin position="1"/>
        <end position="21"/>
    </location>
</feature>
<feature type="chain" id="PRO_5046400835" evidence="1">
    <location>
        <begin position="22"/>
        <end position="127"/>
    </location>
</feature>
<name>A0ABW3YXS4_MYCRA</name>
<gene>
    <name evidence="2" type="ORF">ACFQ33_12615</name>
</gene>
<dbReference type="EMBL" id="JBHTNF010000006">
    <property type="protein sequence ID" value="MFD1328732.1"/>
    <property type="molecule type" value="Genomic_DNA"/>
</dbReference>
<dbReference type="Proteomes" id="UP001597173">
    <property type="component" value="Unassembled WGS sequence"/>
</dbReference>
<dbReference type="SUPFAM" id="SSF49313">
    <property type="entry name" value="Cadherin-like"/>
    <property type="match status" value="1"/>
</dbReference>
<proteinExistence type="predicted"/>
<evidence type="ECO:0000313" key="3">
    <source>
        <dbReference type="Proteomes" id="UP001597173"/>
    </source>
</evidence>
<dbReference type="InterPro" id="IPR013783">
    <property type="entry name" value="Ig-like_fold"/>
</dbReference>
<accession>A0ABW3YXS4</accession>
<evidence type="ECO:0000256" key="1">
    <source>
        <dbReference type="SAM" id="SignalP"/>
    </source>
</evidence>